<dbReference type="EC" id="2.7.13.3" evidence="2"/>
<evidence type="ECO:0000313" key="11">
    <source>
        <dbReference type="Proteomes" id="UP001265700"/>
    </source>
</evidence>
<dbReference type="NCBIfam" id="TIGR00229">
    <property type="entry name" value="sensory_box"/>
    <property type="match status" value="1"/>
</dbReference>
<dbReference type="SUPFAM" id="SSF52172">
    <property type="entry name" value="CheY-like"/>
    <property type="match status" value="1"/>
</dbReference>
<dbReference type="PRINTS" id="PR00344">
    <property type="entry name" value="BCTRLSENSOR"/>
</dbReference>
<dbReference type="InterPro" id="IPR000014">
    <property type="entry name" value="PAS"/>
</dbReference>
<keyword evidence="6" id="KW-0812">Transmembrane</keyword>
<dbReference type="InterPro" id="IPR036890">
    <property type="entry name" value="HATPase_C_sf"/>
</dbReference>
<dbReference type="CDD" id="cd00156">
    <property type="entry name" value="REC"/>
    <property type="match status" value="1"/>
</dbReference>
<dbReference type="PROSITE" id="PS50112">
    <property type="entry name" value="PAS"/>
    <property type="match status" value="1"/>
</dbReference>
<feature type="region of interest" description="Disordered" evidence="5">
    <location>
        <begin position="622"/>
        <end position="659"/>
    </location>
</feature>
<dbReference type="SUPFAM" id="SSF55785">
    <property type="entry name" value="PYP-like sensor domain (PAS domain)"/>
    <property type="match status" value="1"/>
</dbReference>
<evidence type="ECO:0000256" key="1">
    <source>
        <dbReference type="ARBA" id="ARBA00000085"/>
    </source>
</evidence>
<dbReference type="InterPro" id="IPR013656">
    <property type="entry name" value="PAS_4"/>
</dbReference>
<feature type="domain" description="PAS" evidence="9">
    <location>
        <begin position="226"/>
        <end position="266"/>
    </location>
</feature>
<dbReference type="RefSeq" id="WP_310316698.1">
    <property type="nucleotide sequence ID" value="NZ_JAVDWU010000005.1"/>
</dbReference>
<dbReference type="InterPro" id="IPR005467">
    <property type="entry name" value="His_kinase_dom"/>
</dbReference>
<keyword evidence="3 4" id="KW-0597">Phosphoprotein</keyword>
<dbReference type="InterPro" id="IPR035965">
    <property type="entry name" value="PAS-like_dom_sf"/>
</dbReference>
<feature type="transmembrane region" description="Helical" evidence="6">
    <location>
        <begin position="65"/>
        <end position="86"/>
    </location>
</feature>
<feature type="transmembrane region" description="Helical" evidence="6">
    <location>
        <begin position="184"/>
        <end position="210"/>
    </location>
</feature>
<dbReference type="PANTHER" id="PTHR43065:SF42">
    <property type="entry name" value="TWO-COMPONENT SENSOR PPRA"/>
    <property type="match status" value="1"/>
</dbReference>
<dbReference type="PANTHER" id="PTHR43065">
    <property type="entry name" value="SENSOR HISTIDINE KINASE"/>
    <property type="match status" value="1"/>
</dbReference>
<evidence type="ECO:0000259" key="9">
    <source>
        <dbReference type="PROSITE" id="PS50112"/>
    </source>
</evidence>
<dbReference type="InterPro" id="IPR003661">
    <property type="entry name" value="HisK_dim/P_dom"/>
</dbReference>
<dbReference type="Pfam" id="PF08448">
    <property type="entry name" value="PAS_4"/>
    <property type="match status" value="1"/>
</dbReference>
<dbReference type="CDD" id="cd00082">
    <property type="entry name" value="HisKA"/>
    <property type="match status" value="1"/>
</dbReference>
<dbReference type="InterPro" id="IPR036097">
    <property type="entry name" value="HisK_dim/P_sf"/>
</dbReference>
<keyword evidence="6" id="KW-1133">Transmembrane helix</keyword>
<organism evidence="10 11">
    <name type="scientific">Hydrogenophaga palleronii</name>
    <dbReference type="NCBI Taxonomy" id="65655"/>
    <lineage>
        <taxon>Bacteria</taxon>
        <taxon>Pseudomonadati</taxon>
        <taxon>Pseudomonadota</taxon>
        <taxon>Betaproteobacteria</taxon>
        <taxon>Burkholderiales</taxon>
        <taxon>Comamonadaceae</taxon>
        <taxon>Hydrogenophaga</taxon>
    </lineage>
</organism>
<reference evidence="10 11" key="1">
    <citation type="submission" date="2023-07" db="EMBL/GenBank/DDBJ databases">
        <title>Sorghum-associated microbial communities from plants grown in Nebraska, USA.</title>
        <authorList>
            <person name="Schachtman D."/>
        </authorList>
    </citation>
    <scope>NUCLEOTIDE SEQUENCE [LARGE SCALE GENOMIC DNA]</scope>
    <source>
        <strain evidence="10 11">4249</strain>
    </source>
</reference>
<dbReference type="InterPro" id="IPR001789">
    <property type="entry name" value="Sig_transdc_resp-reg_receiver"/>
</dbReference>
<feature type="domain" description="Histidine kinase" evidence="7">
    <location>
        <begin position="381"/>
        <end position="609"/>
    </location>
</feature>
<dbReference type="SMART" id="SM00387">
    <property type="entry name" value="HATPase_c"/>
    <property type="match status" value="1"/>
</dbReference>
<comment type="caution">
    <text evidence="10">The sequence shown here is derived from an EMBL/GenBank/DDBJ whole genome shotgun (WGS) entry which is preliminary data.</text>
</comment>
<name>A0ABU1WN41_9BURK</name>
<feature type="domain" description="Response regulatory" evidence="8">
    <location>
        <begin position="672"/>
        <end position="788"/>
    </location>
</feature>
<evidence type="ECO:0000256" key="2">
    <source>
        <dbReference type="ARBA" id="ARBA00012438"/>
    </source>
</evidence>
<dbReference type="CDD" id="cd00130">
    <property type="entry name" value="PAS"/>
    <property type="match status" value="1"/>
</dbReference>
<sequence length="789" mass="85901">MPTPLFDLPTLLALRIGVDALIAIAFWALMRRYPAIGGPGWWSVSALVSIVGSAGLWLRGSAPEFFTVSMANSALTASALLAWMGLRSYLHLPRPPGWIALALGILLAWQTVFLLVWDLPVLRQTFFALTSIAIIVLSMRDIVLSDPQRRVPELQALKWLSVLEASALASFLVATPVLKVPLDVAASVALFFFLLARLLRVVLYGSLVTYRLRQEGDRARKDLQSREVELRTLVENLSAGVIVLRPDRTVVTINTAAREFLGWNEETARTAMIEPMARDWRLMREDGQWMVRHEVPFERVLASGQPMKSVVMGVKAGADKQVRWALCNAFPENDVLGGLRHVVFTFVDVTSLKEAQDQHRVLEQQLSQSQKMEALGTLAGGVAHDFNNILAAILGNADLARQDLEPGSLARESLHEISTAARRGRELVRQILAFSRQQPLARTSLDLGHTVGETCRLLRTAITPQIELVVQAGGVLLPVRADATQIGQVLLNLGTNAIYALEGRPGRIEYRVENLSNDDARVPRELSKACQAAGVDVVSVSVSDSGCGMTEGTLKRMYEPFFTTKVVGQGTGLGLPVVLGIVQAHDGVIEVDSRLGEGTQFRLYFPAMEALGAMSGVQRDKVGTPPASLDGTMPLDLPVSSGSALSSATPNPPSVQQEKSAMAETPSALARHILYLDDDDTLVFLVRRLLERRGHRVTAFTDQREAIEAVRQQPDAFHLMLTDYNMPGMSGLDVAREVLALSPALPVAVASGYITDELQAEALAAGVREVVFKTDAVESFCEVVARLAG</sequence>
<dbReference type="SMART" id="SM00448">
    <property type="entry name" value="REC"/>
    <property type="match status" value="1"/>
</dbReference>
<keyword evidence="6" id="KW-0472">Membrane</keyword>
<dbReference type="InterPro" id="IPR011006">
    <property type="entry name" value="CheY-like_superfamily"/>
</dbReference>
<protein>
    <recommendedName>
        <fullName evidence="2">histidine kinase</fullName>
        <ecNumber evidence="2">2.7.13.3</ecNumber>
    </recommendedName>
</protein>
<proteinExistence type="predicted"/>
<dbReference type="Gene3D" id="3.30.450.20">
    <property type="entry name" value="PAS domain"/>
    <property type="match status" value="1"/>
</dbReference>
<dbReference type="Gene3D" id="3.40.50.2300">
    <property type="match status" value="1"/>
</dbReference>
<dbReference type="Proteomes" id="UP001265700">
    <property type="component" value="Unassembled WGS sequence"/>
</dbReference>
<feature type="compositionally biased region" description="Polar residues" evidence="5">
    <location>
        <begin position="640"/>
        <end position="659"/>
    </location>
</feature>
<dbReference type="Pfam" id="PF00072">
    <property type="entry name" value="Response_reg"/>
    <property type="match status" value="1"/>
</dbReference>
<dbReference type="Gene3D" id="1.10.287.130">
    <property type="match status" value="1"/>
</dbReference>
<dbReference type="Gene3D" id="3.30.565.10">
    <property type="entry name" value="Histidine kinase-like ATPase, C-terminal domain"/>
    <property type="match status" value="1"/>
</dbReference>
<dbReference type="Pfam" id="PF00512">
    <property type="entry name" value="HisKA"/>
    <property type="match status" value="1"/>
</dbReference>
<feature type="transmembrane region" description="Helical" evidence="6">
    <location>
        <begin position="41"/>
        <end position="59"/>
    </location>
</feature>
<evidence type="ECO:0000256" key="3">
    <source>
        <dbReference type="ARBA" id="ARBA00022553"/>
    </source>
</evidence>
<dbReference type="PROSITE" id="PS50110">
    <property type="entry name" value="RESPONSE_REGULATORY"/>
    <property type="match status" value="1"/>
</dbReference>
<feature type="modified residue" description="4-aspartylphosphate" evidence="4">
    <location>
        <position position="723"/>
    </location>
</feature>
<dbReference type="SUPFAM" id="SSF47384">
    <property type="entry name" value="Homodimeric domain of signal transducing histidine kinase"/>
    <property type="match status" value="1"/>
</dbReference>
<dbReference type="SUPFAM" id="SSF55874">
    <property type="entry name" value="ATPase domain of HSP90 chaperone/DNA topoisomerase II/histidine kinase"/>
    <property type="match status" value="1"/>
</dbReference>
<evidence type="ECO:0000256" key="4">
    <source>
        <dbReference type="PROSITE-ProRule" id="PRU00169"/>
    </source>
</evidence>
<keyword evidence="11" id="KW-1185">Reference proteome</keyword>
<comment type="catalytic activity">
    <reaction evidence="1">
        <text>ATP + protein L-histidine = ADP + protein N-phospho-L-histidine.</text>
        <dbReference type="EC" id="2.7.13.3"/>
    </reaction>
</comment>
<dbReference type="InterPro" id="IPR004358">
    <property type="entry name" value="Sig_transdc_His_kin-like_C"/>
</dbReference>
<feature type="transmembrane region" description="Helical" evidence="6">
    <location>
        <begin position="98"/>
        <end position="119"/>
    </location>
</feature>
<feature type="transmembrane region" description="Helical" evidence="6">
    <location>
        <begin position="125"/>
        <end position="144"/>
    </location>
</feature>
<accession>A0ABU1WN41</accession>
<feature type="transmembrane region" description="Helical" evidence="6">
    <location>
        <begin position="156"/>
        <end position="178"/>
    </location>
</feature>
<evidence type="ECO:0000259" key="8">
    <source>
        <dbReference type="PROSITE" id="PS50110"/>
    </source>
</evidence>
<dbReference type="PROSITE" id="PS50109">
    <property type="entry name" value="HIS_KIN"/>
    <property type="match status" value="1"/>
</dbReference>
<feature type="transmembrane region" description="Helical" evidence="6">
    <location>
        <begin position="12"/>
        <end position="29"/>
    </location>
</feature>
<dbReference type="SMART" id="SM00388">
    <property type="entry name" value="HisKA"/>
    <property type="match status" value="1"/>
</dbReference>
<evidence type="ECO:0000256" key="6">
    <source>
        <dbReference type="SAM" id="Phobius"/>
    </source>
</evidence>
<evidence type="ECO:0000313" key="10">
    <source>
        <dbReference type="EMBL" id="MDR7150715.1"/>
    </source>
</evidence>
<dbReference type="InterPro" id="IPR003594">
    <property type="entry name" value="HATPase_dom"/>
</dbReference>
<gene>
    <name evidence="10" type="ORF">J2W49_002678</name>
</gene>
<dbReference type="EMBL" id="JAVDWU010000005">
    <property type="protein sequence ID" value="MDR7150715.1"/>
    <property type="molecule type" value="Genomic_DNA"/>
</dbReference>
<evidence type="ECO:0000259" key="7">
    <source>
        <dbReference type="PROSITE" id="PS50109"/>
    </source>
</evidence>
<dbReference type="Pfam" id="PF02518">
    <property type="entry name" value="HATPase_c"/>
    <property type="match status" value="1"/>
</dbReference>
<evidence type="ECO:0000256" key="5">
    <source>
        <dbReference type="SAM" id="MobiDB-lite"/>
    </source>
</evidence>